<feature type="signal peptide" evidence="1">
    <location>
        <begin position="1"/>
        <end position="22"/>
    </location>
</feature>
<proteinExistence type="predicted"/>
<organism evidence="2 3">
    <name type="scientific">Parabacteroides distasonis</name>
    <dbReference type="NCBI Taxonomy" id="823"/>
    <lineage>
        <taxon>Bacteria</taxon>
        <taxon>Pseudomonadati</taxon>
        <taxon>Bacteroidota</taxon>
        <taxon>Bacteroidia</taxon>
        <taxon>Bacteroidales</taxon>
        <taxon>Tannerellaceae</taxon>
        <taxon>Parabacteroides</taxon>
    </lineage>
</organism>
<dbReference type="RefSeq" id="WP_121956192.1">
    <property type="nucleotide sequence ID" value="NZ_DAWDZC010000020.1"/>
</dbReference>
<protein>
    <submittedName>
        <fullName evidence="2">DUF4493 domain-containing protein</fullName>
    </submittedName>
</protein>
<dbReference type="AlphaFoldDB" id="A0AB35JFN8"/>
<sequence length="615" mass="67655">MRKMIRQIMTLATLCWMMAGCADEVLNRDGGKGEGRLLLTGIEVESAVGDVQTKASLAEEDLPEITDFTIEVVSASNGLTVKILQPGTTHCTLSVGSYLLKASYGDPTALSYTPAFYGETSVTIAPNTDTEAEIKASLLQAVFHPRMLDELIAQFRSYELTLGVAGEKPARLENDKDFFLPAGDVTYELKLIGTNQIGGGVSHTWQYKNLVAKTRYIVVCDPDLPAFTIPDQKENDVWSKFIYITPMTADNMTTHQEMTDKVLANIVYEASADGQTWIPSESTVDDRLVIKGLEPSTRYTLRSRFGAVYSSNTKTVTTEDAAPVPNGDFEELKETINGTINQGGRWSIVTAVFLKWFQTTLSMKISEPANWASVNQKTYNTASSNQNSWYMIPSTFNTSLNWLSHQPEAKAVGIGQNPYDSTADIYKELSAQNGDNAMVIRNVAWDHSGASIADKKQTGNTSYSNYYCSNVPSVSNRSAGKLFLGSYSYNNGSEVYNEGVAFLSRPVSLKGFYKYVNDSQDTAEKGSVTVQVLNGTTVIASGNIELVVASEYTEFSLPLVYSRYDLKATDLHIMISSSNHTNEGDIKTTNYVNKEECCSRGAMLTIDNLIFSYEL</sequence>
<keyword evidence="1" id="KW-0732">Signal</keyword>
<gene>
    <name evidence="2" type="ORF">PN599_12860</name>
</gene>
<comment type="caution">
    <text evidence="2">The sequence shown here is derived from an EMBL/GenBank/DDBJ whole genome shotgun (WGS) entry which is preliminary data.</text>
</comment>
<dbReference type="Gene3D" id="2.60.120.890">
    <property type="entry name" value="BT2081, beta-jelly-roll domain"/>
    <property type="match status" value="1"/>
</dbReference>
<evidence type="ECO:0000256" key="1">
    <source>
        <dbReference type="SAM" id="SignalP"/>
    </source>
</evidence>
<evidence type="ECO:0000313" key="2">
    <source>
        <dbReference type="EMBL" id="MDB9005888.1"/>
    </source>
</evidence>
<dbReference type="Pfam" id="PF14900">
    <property type="entry name" value="DUF4493"/>
    <property type="match status" value="1"/>
</dbReference>
<evidence type="ECO:0000313" key="3">
    <source>
        <dbReference type="Proteomes" id="UP001210126"/>
    </source>
</evidence>
<feature type="chain" id="PRO_5044240843" evidence="1">
    <location>
        <begin position="23"/>
        <end position="615"/>
    </location>
</feature>
<dbReference type="InterPro" id="IPR038653">
    <property type="entry name" value="Put_CMD_sf"/>
</dbReference>
<name>A0AB35JFN8_PARDI</name>
<dbReference type="PROSITE" id="PS51257">
    <property type="entry name" value="PROKAR_LIPOPROTEIN"/>
    <property type="match status" value="1"/>
</dbReference>
<dbReference type="EMBL" id="JAQMPJ010000011">
    <property type="protein sequence ID" value="MDB9005888.1"/>
    <property type="molecule type" value="Genomic_DNA"/>
</dbReference>
<dbReference type="InterPro" id="IPR027840">
    <property type="entry name" value="DUF4493"/>
</dbReference>
<reference evidence="2" key="1">
    <citation type="submission" date="2023-01" db="EMBL/GenBank/DDBJ databases">
        <title>Human gut microbiome strain richness.</title>
        <authorList>
            <person name="Chen-Liaw A."/>
        </authorList>
    </citation>
    <scope>NUCLEOTIDE SEQUENCE</scope>
    <source>
        <strain evidence="2">RTP21484st1_E5_RTP21484_190118</strain>
    </source>
</reference>
<accession>A0AB35JFN8</accession>
<dbReference type="Proteomes" id="UP001210126">
    <property type="component" value="Unassembled WGS sequence"/>
</dbReference>